<feature type="domain" description="DUF6895" evidence="1">
    <location>
        <begin position="10"/>
        <end position="296"/>
    </location>
</feature>
<comment type="caution">
    <text evidence="2">The sequence shown here is derived from an EMBL/GenBank/DDBJ whole genome shotgun (WGS) entry which is preliminary data.</text>
</comment>
<accession>A0ABQ2DGJ0</accession>
<gene>
    <name evidence="2" type="ORF">GCM10008938_46120</name>
</gene>
<dbReference type="Proteomes" id="UP000632222">
    <property type="component" value="Unassembled WGS sequence"/>
</dbReference>
<dbReference type="EMBL" id="BMOD01000031">
    <property type="protein sequence ID" value="GGJ54836.1"/>
    <property type="molecule type" value="Genomic_DNA"/>
</dbReference>
<proteinExistence type="predicted"/>
<keyword evidence="3" id="KW-1185">Reference proteome</keyword>
<protein>
    <recommendedName>
        <fullName evidence="1">DUF6895 domain-containing protein</fullName>
    </recommendedName>
</protein>
<dbReference type="Pfam" id="PF21836">
    <property type="entry name" value="DUF6895"/>
    <property type="match status" value="1"/>
</dbReference>
<organism evidence="2 3">
    <name type="scientific">Deinococcus roseus</name>
    <dbReference type="NCBI Taxonomy" id="392414"/>
    <lineage>
        <taxon>Bacteria</taxon>
        <taxon>Thermotogati</taxon>
        <taxon>Deinococcota</taxon>
        <taxon>Deinococci</taxon>
        <taxon>Deinococcales</taxon>
        <taxon>Deinococcaceae</taxon>
        <taxon>Deinococcus</taxon>
    </lineage>
</organism>
<dbReference type="InterPro" id="IPR054190">
    <property type="entry name" value="DUF6895"/>
</dbReference>
<evidence type="ECO:0000313" key="2">
    <source>
        <dbReference type="EMBL" id="GGJ54836.1"/>
    </source>
</evidence>
<evidence type="ECO:0000313" key="3">
    <source>
        <dbReference type="Proteomes" id="UP000632222"/>
    </source>
</evidence>
<evidence type="ECO:0000259" key="1">
    <source>
        <dbReference type="Pfam" id="PF21836"/>
    </source>
</evidence>
<sequence length="306" mass="35393">MSLQVDRVFQQSLKWVMDHLECFDPGHPYVQDHTLRVKPFLELVFVVNPFLRMNLERQFPELHTIRHFIERTFESYDFPAFAHHDPAGLMVFALRNEFFNITGQPERCADGLLEVFLASRLHEVVERSRIPFRVMDLHYALDRATGQFDPVLYLPLYQKTILAKGRSLTQCNTNDLYSITHTLFYLADLGQVPLKQVLPAETHDLQRMLQDALAMMLRQDNLDLAGEFLMCLAFVEVLDTPITRFAWNLLSERQLSSGAMPAPTYSPEKAAQMQEDVQRYEFTQCYHTTLVMLGAAVMVYGKQVVA</sequence>
<dbReference type="RefSeq" id="WP_189007703.1">
    <property type="nucleotide sequence ID" value="NZ_BMOD01000031.1"/>
</dbReference>
<reference evidence="3" key="1">
    <citation type="journal article" date="2019" name="Int. J. Syst. Evol. Microbiol.">
        <title>The Global Catalogue of Microorganisms (GCM) 10K type strain sequencing project: providing services to taxonomists for standard genome sequencing and annotation.</title>
        <authorList>
            <consortium name="The Broad Institute Genomics Platform"/>
            <consortium name="The Broad Institute Genome Sequencing Center for Infectious Disease"/>
            <person name="Wu L."/>
            <person name="Ma J."/>
        </authorList>
    </citation>
    <scope>NUCLEOTIDE SEQUENCE [LARGE SCALE GENOMIC DNA]</scope>
    <source>
        <strain evidence="3">JCM 14370</strain>
    </source>
</reference>
<name>A0ABQ2DGJ0_9DEIO</name>